<organism evidence="2 3">
    <name type="scientific">Streptomonospora halophila</name>
    <dbReference type="NCBI Taxonomy" id="427369"/>
    <lineage>
        <taxon>Bacteria</taxon>
        <taxon>Bacillati</taxon>
        <taxon>Actinomycetota</taxon>
        <taxon>Actinomycetes</taxon>
        <taxon>Streptosporangiales</taxon>
        <taxon>Nocardiopsidaceae</taxon>
        <taxon>Streptomonospora</taxon>
    </lineage>
</organism>
<accession>A0ABP9G8B2</accession>
<evidence type="ECO:0008006" key="4">
    <source>
        <dbReference type="Google" id="ProtNLM"/>
    </source>
</evidence>
<comment type="caution">
    <text evidence="2">The sequence shown here is derived from an EMBL/GenBank/DDBJ whole genome shotgun (WGS) entry which is preliminary data.</text>
</comment>
<gene>
    <name evidence="2" type="ORF">GCM10023224_11110</name>
</gene>
<feature type="compositionally biased region" description="Low complexity" evidence="1">
    <location>
        <begin position="26"/>
        <end position="36"/>
    </location>
</feature>
<keyword evidence="3" id="KW-1185">Reference proteome</keyword>
<dbReference type="Proteomes" id="UP001499993">
    <property type="component" value="Unassembled WGS sequence"/>
</dbReference>
<dbReference type="EMBL" id="BAABIK010000004">
    <property type="protein sequence ID" value="GAA4932663.1"/>
    <property type="molecule type" value="Genomic_DNA"/>
</dbReference>
<sequence length="122" mass="12994">MLRRFLRVDLSRASWSAPGRTPPEPSESAESKPVPSEAVETARELIAEGRTIPAITEIRRATGYGLQPATDIVEAIRAGRPVPAFGRRAPQGPAPDRPRVCATCATCGARPKRSAPSPSRPG</sequence>
<evidence type="ECO:0000256" key="1">
    <source>
        <dbReference type="SAM" id="MobiDB-lite"/>
    </source>
</evidence>
<reference evidence="3" key="1">
    <citation type="journal article" date="2019" name="Int. J. Syst. Evol. Microbiol.">
        <title>The Global Catalogue of Microorganisms (GCM) 10K type strain sequencing project: providing services to taxonomists for standard genome sequencing and annotation.</title>
        <authorList>
            <consortium name="The Broad Institute Genomics Platform"/>
            <consortium name="The Broad Institute Genome Sequencing Center for Infectious Disease"/>
            <person name="Wu L."/>
            <person name="Ma J."/>
        </authorList>
    </citation>
    <scope>NUCLEOTIDE SEQUENCE [LARGE SCALE GENOMIC DNA]</scope>
    <source>
        <strain evidence="3">JCM 18123</strain>
    </source>
</reference>
<evidence type="ECO:0000313" key="3">
    <source>
        <dbReference type="Proteomes" id="UP001499993"/>
    </source>
</evidence>
<evidence type="ECO:0000313" key="2">
    <source>
        <dbReference type="EMBL" id="GAA4932663.1"/>
    </source>
</evidence>
<feature type="region of interest" description="Disordered" evidence="1">
    <location>
        <begin position="13"/>
        <end position="36"/>
    </location>
</feature>
<protein>
    <recommendedName>
        <fullName evidence="4">Ribosomal protein L7/L12 C-terminal domain-containing protein</fullName>
    </recommendedName>
</protein>
<name>A0ABP9G8B2_9ACTN</name>
<proteinExistence type="predicted"/>